<reference evidence="16 17" key="1">
    <citation type="journal article" date="2012" name="MBio">
        <title>Insight into the transmission biology and species-specific functional capabilities of tsetse (Diptera: glossinidae) obligate symbiont wigglesworthia.</title>
        <authorList>
            <person name="Rio R.V."/>
            <person name="Symula R.E."/>
            <person name="Wang J."/>
            <person name="Lohs C."/>
            <person name="Wu Y.N."/>
            <person name="Snyder A.K."/>
            <person name="Bjornson R.D."/>
            <person name="Oshima K."/>
            <person name="Biehl B.S."/>
            <person name="Perna N.T."/>
            <person name="Hattori M."/>
            <person name="Aksoy S."/>
        </authorList>
    </citation>
    <scope>NUCLEOTIDE SEQUENCE [LARGE SCALE GENOMIC DNA]</scope>
    <source>
        <strain evidence="16">WGM</strain>
    </source>
</reference>
<gene>
    <name evidence="16" type="ORF">WIGMOR_0105</name>
</gene>
<comment type="subcellular location">
    <subcellularLocation>
        <location evidence="1">Cytoplasm</location>
    </subcellularLocation>
</comment>
<keyword evidence="5" id="KW-0378">Hydrolase</keyword>
<proteinExistence type="inferred from homology"/>
<evidence type="ECO:0000256" key="5">
    <source>
        <dbReference type="ARBA" id="ARBA00022801"/>
    </source>
</evidence>
<dbReference type="Proteomes" id="UP000009061">
    <property type="component" value="Chromosome"/>
</dbReference>
<dbReference type="InterPro" id="IPR047112">
    <property type="entry name" value="RecG/Mfd"/>
</dbReference>
<keyword evidence="7" id="KW-0067">ATP-binding</keyword>
<dbReference type="SMART" id="SM00487">
    <property type="entry name" value="DEXDc"/>
    <property type="match status" value="1"/>
</dbReference>
<dbReference type="SMART" id="SM00490">
    <property type="entry name" value="HELICc"/>
    <property type="match status" value="1"/>
</dbReference>
<accession>H6Q5R0</accession>
<dbReference type="PROSITE" id="PS51192">
    <property type="entry name" value="HELICASE_ATP_BIND_1"/>
    <property type="match status" value="1"/>
</dbReference>
<dbReference type="STRING" id="1142511.WIGMOR_0105"/>
<feature type="domain" description="Helicase ATP-binding" evidence="14">
    <location>
        <begin position="160"/>
        <end position="321"/>
    </location>
</feature>
<keyword evidence="4" id="KW-0227">DNA damage</keyword>
<dbReference type="Gene3D" id="3.40.50.300">
    <property type="entry name" value="P-loop containing nucleotide triphosphate hydrolases"/>
    <property type="match status" value="2"/>
</dbReference>
<keyword evidence="9" id="KW-0234">DNA repair</keyword>
<dbReference type="Gene3D" id="2.40.10.170">
    <property type="match status" value="1"/>
</dbReference>
<dbReference type="InterPro" id="IPR005118">
    <property type="entry name" value="TRCF_C"/>
</dbReference>
<dbReference type="NCBIfam" id="TIGR00580">
    <property type="entry name" value="mfd"/>
    <property type="match status" value="1"/>
</dbReference>
<dbReference type="PROSITE" id="PS51194">
    <property type="entry name" value="HELICASE_CTER"/>
    <property type="match status" value="1"/>
</dbReference>
<comment type="similarity">
    <text evidence="11">In the N-terminal section; belongs to the UvrB family.</text>
</comment>
<dbReference type="OrthoDB" id="9804325at2"/>
<dbReference type="InterPro" id="IPR011545">
    <property type="entry name" value="DEAD/DEAH_box_helicase_dom"/>
</dbReference>
<keyword evidence="2" id="KW-0963">Cytoplasm</keyword>
<evidence type="ECO:0000259" key="15">
    <source>
        <dbReference type="PROSITE" id="PS51194"/>
    </source>
</evidence>
<evidence type="ECO:0000256" key="1">
    <source>
        <dbReference type="ARBA" id="ARBA00004496"/>
    </source>
</evidence>
<dbReference type="SMART" id="SM00982">
    <property type="entry name" value="TRCF"/>
    <property type="match status" value="1"/>
</dbReference>
<dbReference type="PANTHER" id="PTHR47964:SF1">
    <property type="entry name" value="ATP-DEPENDENT DNA HELICASE HOMOLOG RECG, CHLOROPLASTIC"/>
    <property type="match status" value="1"/>
</dbReference>
<evidence type="ECO:0000256" key="6">
    <source>
        <dbReference type="ARBA" id="ARBA00022806"/>
    </source>
</evidence>
<dbReference type="eggNOG" id="COG1197">
    <property type="taxonomic scope" value="Bacteria"/>
</dbReference>
<evidence type="ECO:0000256" key="2">
    <source>
        <dbReference type="ARBA" id="ARBA00022490"/>
    </source>
</evidence>
<dbReference type="SMART" id="SM01058">
    <property type="entry name" value="CarD_TRCF"/>
    <property type="match status" value="1"/>
</dbReference>
<dbReference type="CDD" id="cd17991">
    <property type="entry name" value="DEXHc_TRCF"/>
    <property type="match status" value="1"/>
</dbReference>
<keyword evidence="6" id="KW-0347">Helicase</keyword>
<dbReference type="GO" id="GO:0003684">
    <property type="term" value="F:damaged DNA binding"/>
    <property type="evidence" value="ECO:0007669"/>
    <property type="project" value="InterPro"/>
</dbReference>
<dbReference type="GO" id="GO:0005737">
    <property type="term" value="C:cytoplasm"/>
    <property type="evidence" value="ECO:0007669"/>
    <property type="project" value="UniProtKB-SubCell"/>
</dbReference>
<dbReference type="SUPFAM" id="SSF52540">
    <property type="entry name" value="P-loop containing nucleoside triphosphate hydrolases"/>
    <property type="match status" value="2"/>
</dbReference>
<dbReference type="InterPro" id="IPR001650">
    <property type="entry name" value="Helicase_C-like"/>
</dbReference>
<dbReference type="Gene3D" id="3.90.1150.50">
    <property type="entry name" value="Transcription-repair-coupling factor, D7 domain"/>
    <property type="match status" value="1"/>
</dbReference>
<dbReference type="GO" id="GO:0003678">
    <property type="term" value="F:DNA helicase activity"/>
    <property type="evidence" value="ECO:0007669"/>
    <property type="project" value="TreeGrafter"/>
</dbReference>
<protein>
    <recommendedName>
        <fullName evidence="13">Transcription-repair-coupling factor</fullName>
    </recommendedName>
</protein>
<dbReference type="GO" id="GO:0006281">
    <property type="term" value="P:DNA repair"/>
    <property type="evidence" value="ECO:0007669"/>
    <property type="project" value="UniProtKB-KW"/>
</dbReference>
<dbReference type="InterPro" id="IPR004576">
    <property type="entry name" value="Mfd"/>
</dbReference>
<evidence type="ECO:0000256" key="10">
    <source>
        <dbReference type="ARBA" id="ARBA00055182"/>
    </source>
</evidence>
<evidence type="ECO:0000256" key="13">
    <source>
        <dbReference type="ARBA" id="ARBA00070128"/>
    </source>
</evidence>
<comment type="function">
    <text evidence="10">Couples transcription and DNA repair by recognizing RNA polymerase (RNAP) stalled at DNA lesions. Mediates ATP-dependent release of RNAP and its truncated transcript from the DNA, and recruitment of nucleotide excision repair machinery to the damaged site.</text>
</comment>
<dbReference type="GO" id="GO:0005524">
    <property type="term" value="F:ATP binding"/>
    <property type="evidence" value="ECO:0007669"/>
    <property type="project" value="UniProtKB-KW"/>
</dbReference>
<evidence type="ECO:0000256" key="11">
    <source>
        <dbReference type="ARBA" id="ARBA00061104"/>
    </source>
</evidence>
<name>H6Q5R0_WIGGL</name>
<keyword evidence="8" id="KW-0238">DNA-binding</keyword>
<dbReference type="KEGG" id="wgl:WIGMOR_0105"/>
<dbReference type="FunFam" id="3.40.50.300:FF:000546">
    <property type="entry name" value="Transcription-repair-coupling factor"/>
    <property type="match status" value="1"/>
</dbReference>
<dbReference type="InterPro" id="IPR037235">
    <property type="entry name" value="TRCF-like_C_D7"/>
</dbReference>
<dbReference type="SUPFAM" id="SSF143517">
    <property type="entry name" value="TRCF domain-like"/>
    <property type="match status" value="1"/>
</dbReference>
<dbReference type="HOGENOM" id="CLU_005122_8_2_6"/>
<feature type="domain" description="Helicase C-terminal" evidence="15">
    <location>
        <begin position="342"/>
        <end position="496"/>
    </location>
</feature>
<evidence type="ECO:0000256" key="12">
    <source>
        <dbReference type="ARBA" id="ARBA00061399"/>
    </source>
</evidence>
<evidence type="ECO:0000313" key="16">
    <source>
        <dbReference type="EMBL" id="AFA40965.1"/>
    </source>
</evidence>
<dbReference type="Pfam" id="PF00271">
    <property type="entry name" value="Helicase_C"/>
    <property type="match status" value="1"/>
</dbReference>
<keyword evidence="17" id="KW-1185">Reference proteome</keyword>
<comment type="similarity">
    <text evidence="12">In the C-terminal section; belongs to the helicase family. RecG subfamily.</text>
</comment>
<evidence type="ECO:0000313" key="17">
    <source>
        <dbReference type="Proteomes" id="UP000009061"/>
    </source>
</evidence>
<dbReference type="InterPro" id="IPR036101">
    <property type="entry name" value="CarD-like/TRCF_RID_sf"/>
</dbReference>
<evidence type="ECO:0000256" key="8">
    <source>
        <dbReference type="ARBA" id="ARBA00023125"/>
    </source>
</evidence>
<dbReference type="InterPro" id="IPR003711">
    <property type="entry name" value="CarD-like/TRCF_RID"/>
</dbReference>
<dbReference type="SUPFAM" id="SSF141259">
    <property type="entry name" value="CarD-like"/>
    <property type="match status" value="1"/>
</dbReference>
<evidence type="ECO:0000256" key="9">
    <source>
        <dbReference type="ARBA" id="ARBA00023204"/>
    </source>
</evidence>
<dbReference type="InterPro" id="IPR014001">
    <property type="entry name" value="Helicase_ATP-bd"/>
</dbReference>
<evidence type="ECO:0000256" key="3">
    <source>
        <dbReference type="ARBA" id="ARBA00022741"/>
    </source>
</evidence>
<dbReference type="Pfam" id="PF03461">
    <property type="entry name" value="TRCF"/>
    <property type="match status" value="1"/>
</dbReference>
<dbReference type="AlphaFoldDB" id="H6Q5R0"/>
<organism evidence="16 17">
    <name type="scientific">Wigglesworthia glossinidia endosymbiont of Glossina morsitans morsitans</name>
    <name type="common">Yale colony</name>
    <dbReference type="NCBI Taxonomy" id="1142511"/>
    <lineage>
        <taxon>Bacteria</taxon>
        <taxon>Pseudomonadati</taxon>
        <taxon>Pseudomonadota</taxon>
        <taxon>Gammaproteobacteria</taxon>
        <taxon>Enterobacterales</taxon>
        <taxon>Erwiniaceae</taxon>
        <taxon>Wigglesworthia</taxon>
    </lineage>
</organism>
<dbReference type="Pfam" id="PF00270">
    <property type="entry name" value="DEAD"/>
    <property type="match status" value="1"/>
</dbReference>
<dbReference type="RefSeq" id="WP_014353904.1">
    <property type="nucleotide sequence ID" value="NC_016893.1"/>
</dbReference>
<dbReference type="InterPro" id="IPR027417">
    <property type="entry name" value="P-loop_NTPase"/>
</dbReference>
<dbReference type="EMBL" id="CP003315">
    <property type="protein sequence ID" value="AFA40965.1"/>
    <property type="molecule type" value="Genomic_DNA"/>
</dbReference>
<sequence length="686" mass="79103">MNKKINDFFYNSKKKFEILLKVGDFVVHFEHGIGKYIGTKLIKTGDIENEYLMIKYLKNDILYVPLTSMHLINKYLPCHLNTENITLHKLGSDTWKKTRKKTIYKIKDLAAELLDNISERLSKKGFEFRNNIFKYQEFCRDCNFELTYDQQKAIDAVLYDMQKNTIMNRLICGDVGFGKTEIAMRAAFVAVENKKQVALLTPTTLLAQQHFKNFSLRFKKWPIKIAMLSRFLNIREQKNVLNLILKGNFHIVIGTHRILQKDVIWHDLGLLIIDEEHRFGVSQKECINVLRSGIDILALTATPIPRTLNMALNSLRDLSIISTPPKHRLAIKTFIYEYNKSIIKKAIEKELSRKGQIYYLHNNIQTINKKLELLKKLIPIARIEILHSKMCKKSLKRIMKNFQKNNFDVLVCTTIIETGIDIANANTIIIECADQFGLAQLNQLRGRVGRSFRQAYAYFLISPKCSLKENSKKRLEAISKIDTLGSGFSLAINDLEIRGSGELLGSKQSGQINSIGISLYHELLYNAVNAIKSGKEISLENIKNNFTEVDLNVPAFLPESYISDVSTRLNFYKKIFSSNIEKIHIIKNQLLHNFGTIPEFALNLIEIAKIRKQSYLLGIKKINLNSQGGTIEFHEKNTINYKKLITILQNSKIYSFKTSTKLKINFYTNSYLERINYVKNFLISIS</sequence>
<keyword evidence="3" id="KW-0547">Nucleotide-binding</keyword>
<dbReference type="Pfam" id="PF02559">
    <property type="entry name" value="CarD_TRCF_RID"/>
    <property type="match status" value="1"/>
</dbReference>
<evidence type="ECO:0000259" key="14">
    <source>
        <dbReference type="PROSITE" id="PS51192"/>
    </source>
</evidence>
<dbReference type="GO" id="GO:0016787">
    <property type="term" value="F:hydrolase activity"/>
    <property type="evidence" value="ECO:0007669"/>
    <property type="project" value="UniProtKB-KW"/>
</dbReference>
<evidence type="ECO:0000256" key="4">
    <source>
        <dbReference type="ARBA" id="ARBA00022763"/>
    </source>
</evidence>
<dbReference type="PANTHER" id="PTHR47964">
    <property type="entry name" value="ATP-DEPENDENT DNA HELICASE HOMOLOG RECG, CHLOROPLASTIC"/>
    <property type="match status" value="1"/>
</dbReference>
<evidence type="ECO:0000256" key="7">
    <source>
        <dbReference type="ARBA" id="ARBA00022840"/>
    </source>
</evidence>